<dbReference type="Proteomes" id="UP000199289">
    <property type="component" value="Unassembled WGS sequence"/>
</dbReference>
<dbReference type="AlphaFoldDB" id="A0A1H1DUC0"/>
<proteinExistence type="predicted"/>
<reference evidence="3" key="1">
    <citation type="submission" date="2016-10" db="EMBL/GenBank/DDBJ databases">
        <authorList>
            <person name="Varghese N."/>
            <person name="Submissions S."/>
        </authorList>
    </citation>
    <scope>NUCLEOTIDE SEQUENCE [LARGE SCALE GENOMIC DNA]</scope>
    <source>
        <strain evidence="3">CGMCC 1.12397</strain>
    </source>
</reference>
<feature type="region of interest" description="Disordered" evidence="1">
    <location>
        <begin position="1"/>
        <end position="33"/>
    </location>
</feature>
<evidence type="ECO:0000313" key="2">
    <source>
        <dbReference type="EMBL" id="SDQ80017.1"/>
    </source>
</evidence>
<dbReference type="EMBL" id="FNKQ01000003">
    <property type="protein sequence ID" value="SDQ80017.1"/>
    <property type="molecule type" value="Genomic_DNA"/>
</dbReference>
<evidence type="ECO:0000256" key="1">
    <source>
        <dbReference type="SAM" id="MobiDB-lite"/>
    </source>
</evidence>
<protein>
    <submittedName>
        <fullName evidence="2">Uncharacterized protein</fullName>
    </submittedName>
</protein>
<gene>
    <name evidence="2" type="ORF">SAMN05216278_2585</name>
</gene>
<organism evidence="2 3">
    <name type="scientific">Halopelagius longus</name>
    <dbReference type="NCBI Taxonomy" id="1236180"/>
    <lineage>
        <taxon>Archaea</taxon>
        <taxon>Methanobacteriati</taxon>
        <taxon>Methanobacteriota</taxon>
        <taxon>Stenosarchaea group</taxon>
        <taxon>Halobacteria</taxon>
        <taxon>Halobacteriales</taxon>
        <taxon>Haloferacaceae</taxon>
    </lineage>
</organism>
<sequence>MFSRQLLSEMAAGQRPETGRIRHIEKYETQSEL</sequence>
<evidence type="ECO:0000313" key="3">
    <source>
        <dbReference type="Proteomes" id="UP000199289"/>
    </source>
</evidence>
<feature type="compositionally biased region" description="Basic and acidic residues" evidence="1">
    <location>
        <begin position="17"/>
        <end position="33"/>
    </location>
</feature>
<name>A0A1H1DUC0_9EURY</name>
<accession>A0A1H1DUC0</accession>